<keyword evidence="3" id="KW-1185">Reference proteome</keyword>
<evidence type="ECO:0008006" key="4">
    <source>
        <dbReference type="Google" id="ProtNLM"/>
    </source>
</evidence>
<evidence type="ECO:0000313" key="3">
    <source>
        <dbReference type="Proteomes" id="UP001597052"/>
    </source>
</evidence>
<evidence type="ECO:0000313" key="2">
    <source>
        <dbReference type="EMBL" id="MFD1641073.1"/>
    </source>
</evidence>
<dbReference type="Proteomes" id="UP001597052">
    <property type="component" value="Unassembled WGS sequence"/>
</dbReference>
<feature type="region of interest" description="Disordered" evidence="1">
    <location>
        <begin position="429"/>
        <end position="476"/>
    </location>
</feature>
<accession>A0ABD6D5J1</accession>
<feature type="compositionally biased region" description="Acidic residues" evidence="1">
    <location>
        <begin position="66"/>
        <end position="85"/>
    </location>
</feature>
<dbReference type="EMBL" id="JBHUDM010000001">
    <property type="protein sequence ID" value="MFD1641073.1"/>
    <property type="molecule type" value="Genomic_DNA"/>
</dbReference>
<feature type="region of interest" description="Disordered" evidence="1">
    <location>
        <begin position="27"/>
        <end position="89"/>
    </location>
</feature>
<dbReference type="AlphaFoldDB" id="A0ABD6D5J1"/>
<comment type="caution">
    <text evidence="2">The sequence shown here is derived from an EMBL/GenBank/DDBJ whole genome shotgun (WGS) entry which is preliminary data.</text>
</comment>
<feature type="compositionally biased region" description="Acidic residues" evidence="1">
    <location>
        <begin position="49"/>
        <end position="59"/>
    </location>
</feature>
<protein>
    <recommendedName>
        <fullName evidence="4">PGF-CTERM protein</fullName>
    </recommendedName>
</protein>
<gene>
    <name evidence="2" type="ORF">ACFSBW_04180</name>
</gene>
<feature type="compositionally biased region" description="Basic and acidic residues" evidence="1">
    <location>
        <begin position="466"/>
        <end position="476"/>
    </location>
</feature>
<name>A0ABD6D5J1_9EURY</name>
<feature type="region of interest" description="Disordered" evidence="1">
    <location>
        <begin position="329"/>
        <end position="393"/>
    </location>
</feature>
<reference evidence="2 3" key="1">
    <citation type="journal article" date="2019" name="Int. J. Syst. Evol. Microbiol.">
        <title>The Global Catalogue of Microorganisms (GCM) 10K type strain sequencing project: providing services to taxonomists for standard genome sequencing and annotation.</title>
        <authorList>
            <consortium name="The Broad Institute Genomics Platform"/>
            <consortium name="The Broad Institute Genome Sequencing Center for Infectious Disease"/>
            <person name="Wu L."/>
            <person name="Ma J."/>
        </authorList>
    </citation>
    <scope>NUCLEOTIDE SEQUENCE [LARGE SCALE GENOMIC DNA]</scope>
    <source>
        <strain evidence="2 3">CGMCC 1.10593</strain>
    </source>
</reference>
<evidence type="ECO:0000256" key="1">
    <source>
        <dbReference type="SAM" id="MobiDB-lite"/>
    </source>
</evidence>
<dbReference type="RefSeq" id="WP_256394760.1">
    <property type="nucleotide sequence ID" value="NZ_JANHDJ010000001.1"/>
</dbReference>
<organism evidence="2 3">
    <name type="scientific">Halohasta litorea</name>
    <dbReference type="NCBI Taxonomy" id="869891"/>
    <lineage>
        <taxon>Archaea</taxon>
        <taxon>Methanobacteriati</taxon>
        <taxon>Methanobacteriota</taxon>
        <taxon>Stenosarchaea group</taxon>
        <taxon>Halobacteria</taxon>
        <taxon>Halobacteriales</taxon>
        <taxon>Haloferacaceae</taxon>
        <taxon>Halohasta</taxon>
    </lineage>
</organism>
<sequence length="476" mass="49659">MSASLRVRRRAVLCTLGIAATGTAAETVAAQQADDGDTANETAPGNDSDPVDDGTEPEPDDRGTATDDETDGEADEYEQDAEPEAFDPQLDLDCYALSVDAETYDSVELRFTDGTTVTFDDGYNGATTFGFSGDGRLDPDAETAIEEFRGPIAWATVIAGEATETVTNSGRCPFADLTFDCDSARFSRGNDVRLRFTDGSVKQWDPPADPDQTQFGSPGRVIESVGEESVDIEIVNPDPDCEPGGYATVFDCTEVTVGPEEFAAEPTFDRAMLTFTDGSTQSFDGPDHRSAFTAPETFAGTGDHVGALIESIGIEKGDGDIAFRLVNPTVDDCEPAPPAEADGDATDDGSNPASDRTEGGSAADTEDGDDARSSPPDTGPETDHSPSSGGLPVVQETIGRQLPWWSGIAAAGGAAGTVSYLVSRTLGETPEAAETSVESPSENSDGSDDGRTDAAAVDDAEAVDETPNRSERFGNG</sequence>
<proteinExistence type="predicted"/>